<evidence type="ECO:0000256" key="16">
    <source>
        <dbReference type="PIRSR" id="PIRSR600823-3"/>
    </source>
</evidence>
<keyword evidence="11 18" id="KW-1015">Disulfide bond</keyword>
<evidence type="ECO:0000256" key="19">
    <source>
        <dbReference type="RuleBase" id="RU362060"/>
    </source>
</evidence>
<keyword evidence="5 19" id="KW-0575">Peroxidase</keyword>
<comment type="similarity">
    <text evidence="19">Belongs to the peroxidase family. Classical plant (class III) peroxidase subfamily.</text>
</comment>
<feature type="binding site" evidence="15">
    <location>
        <position position="168"/>
    </location>
    <ligand>
        <name>substrate</name>
    </ligand>
</feature>
<dbReference type="CDD" id="cd00693">
    <property type="entry name" value="secretory_peroxidase"/>
    <property type="match status" value="1"/>
</dbReference>
<dbReference type="GO" id="GO:0005576">
    <property type="term" value="C:extracellular region"/>
    <property type="evidence" value="ECO:0007669"/>
    <property type="project" value="UniProtKB-SubCell"/>
</dbReference>
<organism evidence="22 23">
    <name type="scientific">Eragrostis curvula</name>
    <name type="common">weeping love grass</name>
    <dbReference type="NCBI Taxonomy" id="38414"/>
    <lineage>
        <taxon>Eukaryota</taxon>
        <taxon>Viridiplantae</taxon>
        <taxon>Streptophyta</taxon>
        <taxon>Embryophyta</taxon>
        <taxon>Tracheophyta</taxon>
        <taxon>Spermatophyta</taxon>
        <taxon>Magnoliopsida</taxon>
        <taxon>Liliopsida</taxon>
        <taxon>Poales</taxon>
        <taxon>Poaceae</taxon>
        <taxon>PACMAD clade</taxon>
        <taxon>Chloridoideae</taxon>
        <taxon>Eragrostideae</taxon>
        <taxon>Eragrostidinae</taxon>
        <taxon>Eragrostis</taxon>
    </lineage>
</organism>
<name>A0A5J9V8U7_9POAL</name>
<dbReference type="InterPro" id="IPR019793">
    <property type="entry name" value="Peroxidases_heam-ligand_BS"/>
</dbReference>
<dbReference type="PANTHER" id="PTHR31517:SF84">
    <property type="entry name" value="PEROXIDASE"/>
    <property type="match status" value="1"/>
</dbReference>
<evidence type="ECO:0000256" key="3">
    <source>
        <dbReference type="ARBA" id="ARBA00006873"/>
    </source>
</evidence>
<dbReference type="EC" id="1.11.1.7" evidence="19"/>
<dbReference type="GO" id="GO:0140825">
    <property type="term" value="F:lactoperoxidase activity"/>
    <property type="evidence" value="ECO:0007669"/>
    <property type="project" value="UniProtKB-EC"/>
</dbReference>
<evidence type="ECO:0000313" key="23">
    <source>
        <dbReference type="Proteomes" id="UP000324897"/>
    </source>
</evidence>
<feature type="binding site" evidence="16">
    <location>
        <position position="258"/>
    </location>
    <ligand>
        <name>Ca(2+)</name>
        <dbReference type="ChEBI" id="CHEBI:29108"/>
        <label>2</label>
    </ligand>
</feature>
<keyword evidence="23" id="KW-1185">Reference proteome</keyword>
<sequence>MAVQRRSCGMAVHLRAAVVAVLVMATGLRAQLQVGFYDNSCPAAEIIVQQEVSKAVTANPGLAAGLLRLHFHDCFVRGCDGSVLIDSTTGNTAEKDAQPNKSLRGFEVIDRIKARVEQACFGVVSCADILAFAARDSVALAGGNAYQVPAGRRDGAVSRASDTNGNLPPPTGNVPQLTQIFASKGLNQKDMVILSGAHTIGSSHCSSFSSRLSSASTTAGGGQDPTMDPAYVAQLARQCPQGGDPLVAMDAVSPNAFDEGFYKGVMANRGLLASDQALLSDKNTAVQVVTYATDPATFQSDFAAAMVKMGSVGVLTGSKGKIRANCRVA</sequence>
<comment type="caution">
    <text evidence="22">The sequence shown here is derived from an EMBL/GenBank/DDBJ whole genome shotgun (WGS) entry which is preliminary data.</text>
</comment>
<comment type="cofactor">
    <cofactor evidence="16 19">
        <name>heme b</name>
        <dbReference type="ChEBI" id="CHEBI:60344"/>
    </cofactor>
    <text evidence="16 19">Binds 1 heme b (iron(II)-protoporphyrin IX) group per subunit.</text>
</comment>
<feature type="binding site" evidence="16">
    <location>
        <position position="94"/>
    </location>
    <ligand>
        <name>Ca(2+)</name>
        <dbReference type="ChEBI" id="CHEBI:29108"/>
        <label>1</label>
    </ligand>
</feature>
<evidence type="ECO:0000256" key="5">
    <source>
        <dbReference type="ARBA" id="ARBA00022559"/>
    </source>
</evidence>
<keyword evidence="9 19" id="KW-0560">Oxidoreductase</keyword>
<evidence type="ECO:0000256" key="12">
    <source>
        <dbReference type="ARBA" id="ARBA00023180"/>
    </source>
</evidence>
<evidence type="ECO:0000256" key="1">
    <source>
        <dbReference type="ARBA" id="ARBA00000189"/>
    </source>
</evidence>
<evidence type="ECO:0000259" key="21">
    <source>
        <dbReference type="PROSITE" id="PS50873"/>
    </source>
</evidence>
<dbReference type="GO" id="GO:0042744">
    <property type="term" value="P:hydrogen peroxide catabolic process"/>
    <property type="evidence" value="ECO:0007669"/>
    <property type="project" value="UniProtKB-KW"/>
</dbReference>
<dbReference type="InterPro" id="IPR000823">
    <property type="entry name" value="Peroxidase_pln"/>
</dbReference>
<dbReference type="FunFam" id="1.10.520.10:FF:000001">
    <property type="entry name" value="Peroxidase"/>
    <property type="match status" value="1"/>
</dbReference>
<protein>
    <recommendedName>
        <fullName evidence="19">Peroxidase</fullName>
        <ecNumber evidence="19">1.11.1.7</ecNumber>
    </recommendedName>
</protein>
<comment type="catalytic activity">
    <reaction evidence="1 19">
        <text>2 a phenolic donor + H2O2 = 2 a phenolic radical donor + 2 H2O</text>
        <dbReference type="Rhea" id="RHEA:56136"/>
        <dbReference type="ChEBI" id="CHEBI:15377"/>
        <dbReference type="ChEBI" id="CHEBI:16240"/>
        <dbReference type="ChEBI" id="CHEBI:139520"/>
        <dbReference type="ChEBI" id="CHEBI:139521"/>
        <dbReference type="EC" id="1.11.1.7"/>
    </reaction>
</comment>
<dbReference type="PROSITE" id="PS00435">
    <property type="entry name" value="PEROXIDASE_1"/>
    <property type="match status" value="1"/>
</dbReference>
<keyword evidence="10 16" id="KW-0408">Iron</keyword>
<evidence type="ECO:0000256" key="9">
    <source>
        <dbReference type="ARBA" id="ARBA00023002"/>
    </source>
</evidence>
<feature type="disulfide bond" evidence="18">
    <location>
        <begin position="126"/>
        <end position="326"/>
    </location>
</feature>
<dbReference type="EMBL" id="RWGY01000011">
    <property type="protein sequence ID" value="TVU31891.1"/>
    <property type="molecule type" value="Genomic_DNA"/>
</dbReference>
<dbReference type="InterPro" id="IPR019794">
    <property type="entry name" value="Peroxidases_AS"/>
</dbReference>
<comment type="subcellular location">
    <subcellularLocation>
        <location evidence="2 19">Secreted</location>
    </subcellularLocation>
</comment>
<evidence type="ECO:0000256" key="2">
    <source>
        <dbReference type="ARBA" id="ARBA00004613"/>
    </source>
</evidence>
<dbReference type="GO" id="GO:0006979">
    <property type="term" value="P:response to oxidative stress"/>
    <property type="evidence" value="ECO:0007669"/>
    <property type="project" value="UniProtKB-UniRule"/>
</dbReference>
<dbReference type="PANTHER" id="PTHR31517">
    <property type="match status" value="1"/>
</dbReference>
<dbReference type="InterPro" id="IPR033905">
    <property type="entry name" value="Secretory_peroxidase"/>
</dbReference>
<dbReference type="GO" id="GO:0046872">
    <property type="term" value="F:metal ion binding"/>
    <property type="evidence" value="ECO:0007669"/>
    <property type="project" value="UniProtKB-UniRule"/>
</dbReference>
<feature type="site" description="Transition state stabilizer" evidence="17">
    <location>
        <position position="68"/>
    </location>
</feature>
<keyword evidence="13 19" id="KW-0376">Hydrogen peroxide</keyword>
<evidence type="ECO:0000313" key="22">
    <source>
        <dbReference type="EMBL" id="TVU31891.1"/>
    </source>
</evidence>
<evidence type="ECO:0000256" key="20">
    <source>
        <dbReference type="SAM" id="MobiDB-lite"/>
    </source>
</evidence>
<keyword evidence="8 16" id="KW-0106">Calcium</keyword>
<dbReference type="Gene3D" id="1.10.520.10">
    <property type="match status" value="1"/>
</dbReference>
<evidence type="ECO:0000256" key="8">
    <source>
        <dbReference type="ARBA" id="ARBA00022837"/>
    </source>
</evidence>
<dbReference type="SUPFAM" id="SSF48113">
    <property type="entry name" value="Heme-dependent peroxidases"/>
    <property type="match status" value="1"/>
</dbReference>
<evidence type="ECO:0000256" key="11">
    <source>
        <dbReference type="ARBA" id="ARBA00023157"/>
    </source>
</evidence>
<feature type="disulfide bond" evidence="18">
    <location>
        <begin position="74"/>
        <end position="79"/>
    </location>
</feature>
<evidence type="ECO:0000256" key="14">
    <source>
        <dbReference type="PIRSR" id="PIRSR600823-1"/>
    </source>
</evidence>
<dbReference type="Pfam" id="PF00141">
    <property type="entry name" value="peroxidase"/>
    <property type="match status" value="1"/>
</dbReference>
<feature type="binding site" evidence="16">
    <location>
        <position position="76"/>
    </location>
    <ligand>
        <name>Ca(2+)</name>
        <dbReference type="ChEBI" id="CHEBI:29108"/>
        <label>1</label>
    </ligand>
</feature>
<feature type="disulfide bond" evidence="18">
    <location>
        <begin position="41"/>
        <end position="120"/>
    </location>
</feature>
<evidence type="ECO:0000256" key="15">
    <source>
        <dbReference type="PIRSR" id="PIRSR600823-2"/>
    </source>
</evidence>
<keyword evidence="7 16" id="KW-0479">Metal-binding</keyword>
<evidence type="ECO:0000256" key="7">
    <source>
        <dbReference type="ARBA" id="ARBA00022723"/>
    </source>
</evidence>
<comment type="similarity">
    <text evidence="3">Belongs to the peroxidase family. Ascorbate peroxidase subfamily.</text>
</comment>
<dbReference type="PRINTS" id="PR00458">
    <property type="entry name" value="PEROXIDASE"/>
</dbReference>
<evidence type="ECO:0000256" key="6">
    <source>
        <dbReference type="ARBA" id="ARBA00022617"/>
    </source>
</evidence>
<feature type="binding site" evidence="16">
    <location>
        <position position="250"/>
    </location>
    <ligand>
        <name>Ca(2+)</name>
        <dbReference type="ChEBI" id="CHEBI:29108"/>
        <label>2</label>
    </ligand>
</feature>
<feature type="region of interest" description="Disordered" evidence="20">
    <location>
        <begin position="155"/>
        <end position="174"/>
    </location>
</feature>
<feature type="binding site" evidence="16">
    <location>
        <position position="78"/>
    </location>
    <ligand>
        <name>Ca(2+)</name>
        <dbReference type="ChEBI" id="CHEBI:29108"/>
        <label>1</label>
    </ligand>
</feature>
<dbReference type="Gene3D" id="1.10.420.10">
    <property type="entry name" value="Peroxidase, domain 2"/>
    <property type="match status" value="1"/>
</dbReference>
<evidence type="ECO:0000256" key="17">
    <source>
        <dbReference type="PIRSR" id="PIRSR600823-4"/>
    </source>
</evidence>
<evidence type="ECO:0000256" key="10">
    <source>
        <dbReference type="ARBA" id="ARBA00023004"/>
    </source>
</evidence>
<proteinExistence type="inferred from homology"/>
<dbReference type="Proteomes" id="UP000324897">
    <property type="component" value="Chromosome 1"/>
</dbReference>
<feature type="binding site" evidence="16">
    <location>
        <position position="73"/>
    </location>
    <ligand>
        <name>Ca(2+)</name>
        <dbReference type="ChEBI" id="CHEBI:29108"/>
        <label>1</label>
    </ligand>
</feature>
<dbReference type="PROSITE" id="PS50873">
    <property type="entry name" value="PEROXIDASE_4"/>
    <property type="match status" value="1"/>
</dbReference>
<dbReference type="PROSITE" id="PS00436">
    <property type="entry name" value="PEROXIDASE_2"/>
    <property type="match status" value="1"/>
</dbReference>
<evidence type="ECO:0000256" key="13">
    <source>
        <dbReference type="ARBA" id="ARBA00023324"/>
    </source>
</evidence>
<gene>
    <name evidence="22" type="ORF">EJB05_23596</name>
</gene>
<evidence type="ECO:0000256" key="18">
    <source>
        <dbReference type="PIRSR" id="PIRSR600823-5"/>
    </source>
</evidence>
<comment type="function">
    <text evidence="19">Removal of H(2)O(2), oxidation of toxic reductants, biosynthesis and degradation of lignin, suberization, auxin catabolism, response to environmental stresses such as wounding, pathogen attack and oxidative stress.</text>
</comment>
<comment type="cofactor">
    <cofactor evidence="16 19">
        <name>Ca(2+)</name>
        <dbReference type="ChEBI" id="CHEBI:29108"/>
    </cofactor>
    <text evidence="16 19">Binds 2 calcium ions per subunit.</text>
</comment>
<dbReference type="FunFam" id="1.10.420.10:FF:000006">
    <property type="entry name" value="Peroxidase"/>
    <property type="match status" value="1"/>
</dbReference>
<keyword evidence="6 19" id="KW-0349">Heme</keyword>
<dbReference type="GO" id="GO:0020037">
    <property type="term" value="F:heme binding"/>
    <property type="evidence" value="ECO:0007669"/>
    <property type="project" value="UniProtKB-UniRule"/>
</dbReference>
<reference evidence="22 23" key="1">
    <citation type="journal article" date="2019" name="Sci. Rep.">
        <title>A high-quality genome of Eragrostis curvula grass provides insights into Poaceae evolution and supports new strategies to enhance forage quality.</title>
        <authorList>
            <person name="Carballo J."/>
            <person name="Santos B.A.C.M."/>
            <person name="Zappacosta D."/>
            <person name="Garbus I."/>
            <person name="Selva J.P."/>
            <person name="Gallo C.A."/>
            <person name="Diaz A."/>
            <person name="Albertini E."/>
            <person name="Caccamo M."/>
            <person name="Echenique V."/>
        </authorList>
    </citation>
    <scope>NUCLEOTIDE SEQUENCE [LARGE SCALE GENOMIC DNA]</scope>
    <source>
        <strain evidence="23">cv. Victoria</strain>
        <tissue evidence="22">Leaf</tissue>
    </source>
</reference>
<dbReference type="AlphaFoldDB" id="A0A5J9V8U7"/>
<feature type="binding site" evidence="16">
    <location>
        <position position="80"/>
    </location>
    <ligand>
        <name>Ca(2+)</name>
        <dbReference type="ChEBI" id="CHEBI:29108"/>
        <label>1</label>
    </ligand>
</feature>
<feature type="disulfide bond" evidence="18">
    <location>
        <begin position="205"/>
        <end position="239"/>
    </location>
</feature>
<accession>A0A5J9V8U7</accession>
<dbReference type="InterPro" id="IPR002016">
    <property type="entry name" value="Haem_peroxidase"/>
</dbReference>
<keyword evidence="12" id="KW-0325">Glycoprotein</keyword>
<dbReference type="Gramene" id="TVU31891">
    <property type="protein sequence ID" value="TVU31891"/>
    <property type="gene ID" value="EJB05_23596"/>
</dbReference>
<dbReference type="InterPro" id="IPR010255">
    <property type="entry name" value="Haem_peroxidase_sf"/>
</dbReference>
<feature type="binding site" description="axial binding residue" evidence="16">
    <location>
        <position position="198"/>
    </location>
    <ligand>
        <name>heme b</name>
        <dbReference type="ChEBI" id="CHEBI:60344"/>
    </ligand>
    <ligandPart>
        <name>Fe</name>
        <dbReference type="ChEBI" id="CHEBI:18248"/>
    </ligandPart>
</feature>
<dbReference type="PRINTS" id="PR00461">
    <property type="entry name" value="PLPEROXIDASE"/>
</dbReference>
<keyword evidence="4 19" id="KW-0964">Secreted</keyword>
<feature type="domain" description="Plant heme peroxidase family profile" evidence="21">
    <location>
        <begin position="31"/>
        <end position="329"/>
    </location>
</feature>
<feature type="binding site" evidence="16">
    <location>
        <position position="199"/>
    </location>
    <ligand>
        <name>Ca(2+)</name>
        <dbReference type="ChEBI" id="CHEBI:29108"/>
        <label>2</label>
    </ligand>
</feature>
<dbReference type="OrthoDB" id="2113341at2759"/>
<feature type="active site" description="Proton acceptor" evidence="14">
    <location>
        <position position="72"/>
    </location>
</feature>
<feature type="binding site" evidence="16">
    <location>
        <position position="82"/>
    </location>
    <ligand>
        <name>Ca(2+)</name>
        <dbReference type="ChEBI" id="CHEBI:29108"/>
        <label>1</label>
    </ligand>
</feature>
<evidence type="ECO:0000256" key="4">
    <source>
        <dbReference type="ARBA" id="ARBA00022525"/>
    </source>
</evidence>